<protein>
    <recommendedName>
        <fullName evidence="4">Glycosyltransferase 2-like domain-containing protein</fullName>
    </recommendedName>
</protein>
<dbReference type="Pfam" id="PF00535">
    <property type="entry name" value="Glycos_transf_2"/>
    <property type="match status" value="1"/>
</dbReference>
<proteinExistence type="inferred from homology"/>
<evidence type="ECO:0000256" key="3">
    <source>
        <dbReference type="ARBA" id="ARBA00022679"/>
    </source>
</evidence>
<sequence>MPVYNGTLYLREAVDSILSQTLSNFEFIIVDDGSTDETPRILDNYNDPRIVRVTNQSNLGIVDSLNRGLKMVRGKYVARMDADDISLPERLRQQVQFLEEHPEIGILGTAITILFDETNRSESTDCYYPSQPGIVRWNLFFKNSQTVAHPTMMVRRIIYEQLKGYDTTFVHAEDYDFLLRACFHTEITNLPNILLHYRRHGRNVSYIHRQAQAKNAILAQRKTLCAFLSQELSFETTHALHVHQWKAINLAETLNVAKLLSQLYRTCISSFRLTQSEREKIQHDVLQGLKKLALTRKVGEKQMLSIKLWWIWLMIYFYKDNGQGNCISIELQNAVTLPKT</sequence>
<gene>
    <name evidence="5" type="ORF">BJP37_09920</name>
</gene>
<keyword evidence="2" id="KW-0328">Glycosyltransferase</keyword>
<dbReference type="SUPFAM" id="SSF53448">
    <property type="entry name" value="Nucleotide-diphospho-sugar transferases"/>
    <property type="match status" value="1"/>
</dbReference>
<accession>A0A1U7N083</accession>
<dbReference type="InterPro" id="IPR029044">
    <property type="entry name" value="Nucleotide-diphossugar_trans"/>
</dbReference>
<dbReference type="Proteomes" id="UP000186657">
    <property type="component" value="Unassembled WGS sequence"/>
</dbReference>
<dbReference type="InterPro" id="IPR050834">
    <property type="entry name" value="Glycosyltransf_2"/>
</dbReference>
<dbReference type="EMBL" id="MKZS01000001">
    <property type="protein sequence ID" value="OLT59314.1"/>
    <property type="molecule type" value="Genomic_DNA"/>
</dbReference>
<name>A0A1U7N083_9CYAN</name>
<dbReference type="InterPro" id="IPR001173">
    <property type="entry name" value="Glyco_trans_2-like"/>
</dbReference>
<evidence type="ECO:0000259" key="4">
    <source>
        <dbReference type="Pfam" id="PF00535"/>
    </source>
</evidence>
<dbReference type="PANTHER" id="PTHR43685">
    <property type="entry name" value="GLYCOSYLTRANSFERASE"/>
    <property type="match status" value="1"/>
</dbReference>
<comment type="similarity">
    <text evidence="1">Belongs to the glycosyltransferase 2 family.</text>
</comment>
<comment type="caution">
    <text evidence="5">The sequence shown here is derived from an EMBL/GenBank/DDBJ whole genome shotgun (WGS) entry which is preliminary data.</text>
</comment>
<evidence type="ECO:0000256" key="1">
    <source>
        <dbReference type="ARBA" id="ARBA00006739"/>
    </source>
</evidence>
<organism evidence="5 6">
    <name type="scientific">Moorena bouillonii PNG</name>
    <dbReference type="NCBI Taxonomy" id="568701"/>
    <lineage>
        <taxon>Bacteria</taxon>
        <taxon>Bacillati</taxon>
        <taxon>Cyanobacteriota</taxon>
        <taxon>Cyanophyceae</taxon>
        <taxon>Coleofasciculales</taxon>
        <taxon>Coleofasciculaceae</taxon>
        <taxon>Moorena</taxon>
    </lineage>
</organism>
<keyword evidence="3" id="KW-0808">Transferase</keyword>
<dbReference type="AlphaFoldDB" id="A0A1U7N083"/>
<dbReference type="Gene3D" id="3.90.550.10">
    <property type="entry name" value="Spore Coat Polysaccharide Biosynthesis Protein SpsA, Chain A"/>
    <property type="match status" value="1"/>
</dbReference>
<evidence type="ECO:0000256" key="2">
    <source>
        <dbReference type="ARBA" id="ARBA00022676"/>
    </source>
</evidence>
<evidence type="ECO:0000313" key="5">
    <source>
        <dbReference type="EMBL" id="OLT59314.1"/>
    </source>
</evidence>
<keyword evidence="6" id="KW-1185">Reference proteome</keyword>
<dbReference type="GO" id="GO:0016757">
    <property type="term" value="F:glycosyltransferase activity"/>
    <property type="evidence" value="ECO:0007669"/>
    <property type="project" value="UniProtKB-KW"/>
</dbReference>
<feature type="domain" description="Glycosyltransferase 2-like" evidence="4">
    <location>
        <begin position="1"/>
        <end position="161"/>
    </location>
</feature>
<reference evidence="5 6" key="1">
    <citation type="submission" date="2016-10" db="EMBL/GenBank/DDBJ databases">
        <title>Comparative genomics uncovers the prolific and rare metabolic potential of the cyanobacterial genus Moorea.</title>
        <authorList>
            <person name="Leao T."/>
            <person name="Castelao G."/>
            <person name="Korobeynikov A."/>
            <person name="Monroe E.A."/>
            <person name="Podell S."/>
            <person name="Glukhov E."/>
            <person name="Allen E."/>
            <person name="Gerwick W.H."/>
            <person name="Gerwick L."/>
        </authorList>
    </citation>
    <scope>NUCLEOTIDE SEQUENCE [LARGE SCALE GENOMIC DNA]</scope>
    <source>
        <strain evidence="5 6">PNG5-198</strain>
    </source>
</reference>
<dbReference type="PANTHER" id="PTHR43685:SF5">
    <property type="entry name" value="GLYCOSYLTRANSFERASE EPSE-RELATED"/>
    <property type="match status" value="1"/>
</dbReference>
<evidence type="ECO:0000313" key="6">
    <source>
        <dbReference type="Proteomes" id="UP000186657"/>
    </source>
</evidence>